<dbReference type="Pfam" id="PF10537">
    <property type="entry name" value="WAC_Acf1_DNA_bd"/>
    <property type="match status" value="1"/>
</dbReference>
<dbReference type="SUPFAM" id="SSF56672">
    <property type="entry name" value="DNA/RNA polymerases"/>
    <property type="match status" value="1"/>
</dbReference>
<dbReference type="KEGG" id="ovi:T265_13665"/>
<dbReference type="GO" id="GO:0003677">
    <property type="term" value="F:DNA binding"/>
    <property type="evidence" value="ECO:0007669"/>
    <property type="project" value="TreeGrafter"/>
</dbReference>
<protein>
    <recommendedName>
        <fullName evidence="9">Reverse transcriptase domain-containing protein</fullName>
    </recommendedName>
</protein>
<evidence type="ECO:0000256" key="3">
    <source>
        <dbReference type="PROSITE-ProRule" id="PRU00475"/>
    </source>
</evidence>
<dbReference type="InterPro" id="IPR043502">
    <property type="entry name" value="DNA/RNA_pol_sf"/>
</dbReference>
<feature type="compositionally biased region" description="Polar residues" evidence="4">
    <location>
        <begin position="1041"/>
        <end position="1062"/>
    </location>
</feature>
<name>A0A074ZXG0_OPIVI</name>
<dbReference type="Proteomes" id="UP000054324">
    <property type="component" value="Unassembled WGS sequence"/>
</dbReference>
<dbReference type="InterPro" id="IPR013136">
    <property type="entry name" value="WSTF_Acf1_Cbp146"/>
</dbReference>
<dbReference type="PANTHER" id="PTHR46510">
    <property type="entry name" value="BROMODOMAIN ADJACENT TO ZINC FINGER DOMAIN PROTEIN 1A"/>
    <property type="match status" value="1"/>
</dbReference>
<dbReference type="GO" id="GO:0006355">
    <property type="term" value="P:regulation of DNA-templated transcription"/>
    <property type="evidence" value="ECO:0007669"/>
    <property type="project" value="TreeGrafter"/>
</dbReference>
<evidence type="ECO:0000256" key="1">
    <source>
        <dbReference type="ARBA" id="ARBA00004123"/>
    </source>
</evidence>
<evidence type="ECO:0000259" key="5">
    <source>
        <dbReference type="PROSITE" id="PS50878"/>
    </source>
</evidence>
<dbReference type="Pfam" id="PF15612">
    <property type="entry name" value="WHIM1"/>
    <property type="match status" value="1"/>
</dbReference>
<dbReference type="GeneID" id="20327832"/>
<dbReference type="GO" id="GO:0031445">
    <property type="term" value="P:regulation of heterochromatin formation"/>
    <property type="evidence" value="ECO:0007669"/>
    <property type="project" value="TreeGrafter"/>
</dbReference>
<feature type="region of interest" description="Disordered" evidence="4">
    <location>
        <begin position="2395"/>
        <end position="2416"/>
    </location>
</feature>
<dbReference type="CTD" id="20327832"/>
<keyword evidence="2 3" id="KW-0539">Nucleus</keyword>
<feature type="region of interest" description="Disordered" evidence="4">
    <location>
        <begin position="1771"/>
        <end position="1790"/>
    </location>
</feature>
<feature type="compositionally biased region" description="Basic and acidic residues" evidence="4">
    <location>
        <begin position="1498"/>
        <end position="1517"/>
    </location>
</feature>
<evidence type="ECO:0000256" key="2">
    <source>
        <dbReference type="ARBA" id="ARBA00023242"/>
    </source>
</evidence>
<feature type="compositionally biased region" description="Acidic residues" evidence="4">
    <location>
        <begin position="2251"/>
        <end position="2260"/>
    </location>
</feature>
<feature type="domain" description="Reverse transcriptase" evidence="5">
    <location>
        <begin position="201"/>
        <end position="491"/>
    </location>
</feature>
<accession>A0A074ZXG0</accession>
<evidence type="ECO:0000259" key="6">
    <source>
        <dbReference type="PROSITE" id="PS51136"/>
    </source>
</evidence>
<organism evidence="7 8">
    <name type="scientific">Opisthorchis viverrini</name>
    <name type="common">Southeast Asian liver fluke</name>
    <dbReference type="NCBI Taxonomy" id="6198"/>
    <lineage>
        <taxon>Eukaryota</taxon>
        <taxon>Metazoa</taxon>
        <taxon>Spiralia</taxon>
        <taxon>Lophotrochozoa</taxon>
        <taxon>Platyhelminthes</taxon>
        <taxon>Trematoda</taxon>
        <taxon>Digenea</taxon>
        <taxon>Opisthorchiida</taxon>
        <taxon>Opisthorchiata</taxon>
        <taxon>Opisthorchiidae</taxon>
        <taxon>Opisthorchis</taxon>
    </lineage>
</organism>
<evidence type="ECO:0000313" key="7">
    <source>
        <dbReference type="EMBL" id="KER28035.1"/>
    </source>
</evidence>
<dbReference type="PROSITE" id="PS51136">
    <property type="entry name" value="WAC"/>
    <property type="match status" value="1"/>
</dbReference>
<gene>
    <name evidence="7" type="ORF">T265_13665</name>
</gene>
<evidence type="ECO:0000313" key="8">
    <source>
        <dbReference type="Proteomes" id="UP000054324"/>
    </source>
</evidence>
<dbReference type="GO" id="GO:0006338">
    <property type="term" value="P:chromatin remodeling"/>
    <property type="evidence" value="ECO:0007669"/>
    <property type="project" value="InterPro"/>
</dbReference>
<dbReference type="OrthoDB" id="332390at2759"/>
<dbReference type="InterPro" id="IPR000477">
    <property type="entry name" value="RT_dom"/>
</dbReference>
<sequence>MICGCGQEESAAGPRVKPRSHQGSNVFMRLAELGQPGSIPLVIPSGGMAARHRKGVTAKRSLHGQLLTDKEASVREMDDILAPAVPVAGQPNCNILSLPSSHATRRKHEGWDTTRLLKPRQNKSRCISRIQTADLQASYLEPTGEVEPWTVNVEPPTASEVYDCICSLRRHRAPGPDDLPLALFKHGGEVLSQRLSDLFACIWGKESVPDNWGESVIVPIFKKRARSECGNHRGISLNPVVTRLLASTVLRRLTVVCETSTREQQAGFRPNLHTASEQRHRYKRPTILVFLDFRGAFDSVDRSVLLETLAHQGMPRKFVNIIRSLYSQTSGRVRVYGELSKSFRTQSGVHQGCPLSPFLFNFVIDEIMRRKLEGLQNPGVQIASEENLVDLEYADDIVLMFEEEEKAQVFLDELTKVIPSFDDIVLMFEEEEKAQVFLDELTKVIPSFGTHFAPTKCKVKLVDVQSLNTPITTQGEALEVVERFTYLGSCINSDCSVTDEVALANLRHLRLQDGVSLRLKGRTYQAVLSHGCETWPIRAAELRRLQVFDSCCLRTIARVGWCRRIRNEAVRNVFSSRSVMMISAGWNGDNVEQINFLSFRLKDAIAPFRCPVAMSPEGNTSAGTLLGCQSLDRSSRDAEVRFKPWIFRSDNHRACRKERKRSAVAPFRCLAAMPPEGSTRDGILPGCPILDRGSREAEVGFEPRTFRSVNSRSNHLGHLATEHVTISSGLKRSSWTGGSRMPCIDGKPFRRQLPPVDLDPNESVFFSPVTLEIFRNYDEYFDRTVLVSSLVWNCQICGRGQMTFVDAVSCERSHVGTFNPSLSAGLLYIIHNSRRRRLSELVELLSAFANHRYFIGEPVWNCVLGYRKRTPATIRRVLWAASLPDAGLGLDRKLSMLQFEIDDYLSEINMETENEKMFSPRGLVYHVVDDKCSGVPYRHQFRPRTILSFTRLERRNRDLLTRDRIKTFIRHTCELKNGFFSPKACVMRQFSLSPYGPVTWVDLFLPPEPNWEEVAKRLPMIMDIDRPLSWKWTQAGTMSNVDCSQRSVTQHQPGSNRSARASSHTRKQMLGSRNFRFVSDAGHSSTAPLGSPDLSTFDPSSNRFTEHWERLGLEREWGAVRLSEDLDLSDLVPLPDFPEFTSSIAPEDIGSTIQLFEFLNVFGVHLDLFFPNETPPDCRWISTSSGAEQDSTTSTSLPWSTLVSSLTESDPTGPLADLFISLLCAIRKLDVDASAKQMGPTVLAATYAAAAAVASAEAGVNFGSFTIGHASDYEEVYEELISGDDGKEVLRVLGEAGAATRLNELVGIPSLASNQAAGKAGMVIRNLEELVLDNSAASKEDQQAPVTLSRNSTARAATMAILAGATSLCPLDRAGLSKALWLHIKSSPARISSWRGQTRGIIRPLDDPAFILARDSPELLDKLNTVSVYELTVREKLQLLSCLMDQLLLYSHTRDRFEHSFNRLRLLRSQLRSADAVDETEPEQTAGTSKSGQTSSKAKPENSDDDNRSSSVRERPKNVYSNRPSSRGGDSDVPRSKSSQTSVENVSSEMPCATVQTSVKPNLLVLDSPDADLLQSVKTLRALMEASRGCCLLPLGQDRFYRHYWYVPSLSSILIEDAPLSCGQDELKMARRQFSSFFPEAAERLGLYSFISAALKLRECVKRWSTGKIPISDREKLTYRLASRIPKDVVLDINQLRLLVRPGRLLESDIARQNSGPAVVQLSNLLRTRVNNAGCNQVRWSVVTLLPGPPSESVDLEKSVSLGNSALHIQSSSCPGETKSDNGLYASEPSDVRIKPEECSSQATQLRGHKQFVENDTVEPRTDCVASSTQSPGSLDLWNQAVWTLDCLEASLNPRGLREAHLRKTIGELRPLLIRLLAGNTFTRPTEKDLCKTTTQLSTQYSPESVQLSWLEISLRRLAARLRLRTVINSCLAMECVRETDQLNETHTDSHPRENVLSEEASSSASVKHEELHHKKFQPITSSLETSARLKKLAQLLLALGHAVGPKAVSGPISQENRTLRTGRYSLPFGEIAASGDSIIASQSCSVQLPPRTTGWQRWCTHVEQVNSSSELHLLARALERGVRRAAIGGRRIPFAYSTKKRSLPKVRCTACRWPPDPQPTTPQLVSHPAAHSIHFGPHTPLSTCAGCSAPFHLDCLLNSRSRVHRSSLRSQSNKLRPPSAVQLKGLTESDLRMTGYCGFHSSLNSITAARMETCGASVYLCNACLRVAGKKPQCDLAPHQYDHSSNDQLTGDEEWETDSELSNSEVEEFQSATENKVPVMDDLLPDRHRRRGPPAKLGSPEQPKLCTEPRRRHSTPPCRLKTIRPASTVGASQLLRVGRPHTHRILKRTHPNRCSERHLRSSAKRIKFSSVEDRYTRRPRRPNRRYFELDFFNPSMGESRDEQSKDSDRTDDLSADKINRGWDEEAILKFPDIFLKRATVVVVPCDLNQSQSRMPRPSLRRSSKPESTPSSAVNGFPEKTDTQKWVEKLFSELCHSNSARPLLRCGVGRQITLMDQKDRRVAELPNSRRHSDRVRVASHRLCSTNSPQTVKSSEKLLAWDLSSLQELLVRQDLPGGPEQAIDQLKLLISHWLASNRPGSRLHQCALDLSDQLDAKLSAFKQQSEPSPSNASSG</sequence>
<dbReference type="PANTHER" id="PTHR46510:SF1">
    <property type="entry name" value="BROMODOMAIN ADJACENT TO ZINC FINGER DOMAIN PROTEIN 1A"/>
    <property type="match status" value="1"/>
</dbReference>
<dbReference type="Pfam" id="PF00078">
    <property type="entry name" value="RVT_1"/>
    <property type="match status" value="1"/>
</dbReference>
<reference evidence="7 8" key="1">
    <citation type="submission" date="2013-11" db="EMBL/GenBank/DDBJ databases">
        <title>Opisthorchis viverrini - life in the bile duct.</title>
        <authorList>
            <person name="Young N.D."/>
            <person name="Nagarajan N."/>
            <person name="Lin S.J."/>
            <person name="Korhonen P.K."/>
            <person name="Jex A.R."/>
            <person name="Hall R.S."/>
            <person name="Safavi-Hemami H."/>
            <person name="Kaewkong W."/>
            <person name="Bertrand D."/>
            <person name="Gao S."/>
            <person name="Seet Q."/>
            <person name="Wongkham S."/>
            <person name="Teh B.T."/>
            <person name="Wongkham C."/>
            <person name="Intapan P.M."/>
            <person name="Maleewong W."/>
            <person name="Yang X."/>
            <person name="Hu M."/>
            <person name="Wang Z."/>
            <person name="Hofmann A."/>
            <person name="Sternberg P.W."/>
            <person name="Tan P."/>
            <person name="Wang J."/>
            <person name="Gasser R.B."/>
        </authorList>
    </citation>
    <scope>NUCLEOTIDE SEQUENCE [LARGE SCALE GENOMIC DNA]</scope>
</reference>
<dbReference type="GO" id="GO:0000228">
    <property type="term" value="C:nuclear chromosome"/>
    <property type="evidence" value="ECO:0007669"/>
    <property type="project" value="TreeGrafter"/>
</dbReference>
<feature type="region of interest" description="Disordered" evidence="4">
    <location>
        <begin position="2450"/>
        <end position="2478"/>
    </location>
</feature>
<keyword evidence="8" id="KW-1185">Reference proteome</keyword>
<feature type="domain" description="WAC" evidence="6">
    <location>
        <begin position="762"/>
        <end position="868"/>
    </location>
</feature>
<dbReference type="RefSeq" id="XP_009168210.1">
    <property type="nucleotide sequence ID" value="XM_009169946.1"/>
</dbReference>
<evidence type="ECO:0000256" key="4">
    <source>
        <dbReference type="SAM" id="MobiDB-lite"/>
    </source>
</evidence>
<feature type="region of interest" description="Disordered" evidence="4">
    <location>
        <begin position="1041"/>
        <end position="1067"/>
    </location>
</feature>
<dbReference type="STRING" id="6198.A0A074ZXG0"/>
<feature type="compositionally biased region" description="Polar residues" evidence="4">
    <location>
        <begin position="2261"/>
        <end position="2275"/>
    </location>
</feature>
<evidence type="ECO:0008006" key="9">
    <source>
        <dbReference type="Google" id="ProtNLM"/>
    </source>
</evidence>
<dbReference type="PROSITE" id="PS50878">
    <property type="entry name" value="RT_POL"/>
    <property type="match status" value="1"/>
</dbReference>
<feature type="region of interest" description="Disordered" evidence="4">
    <location>
        <begin position="1473"/>
        <end position="1552"/>
    </location>
</feature>
<dbReference type="GO" id="GO:0008623">
    <property type="term" value="C:CHRAC"/>
    <property type="evidence" value="ECO:0007669"/>
    <property type="project" value="TreeGrafter"/>
</dbReference>
<proteinExistence type="predicted"/>
<dbReference type="CDD" id="cd01650">
    <property type="entry name" value="RT_nLTR_like"/>
    <property type="match status" value="1"/>
</dbReference>
<dbReference type="GO" id="GO:0045740">
    <property type="term" value="P:positive regulation of DNA replication"/>
    <property type="evidence" value="ECO:0007669"/>
    <property type="project" value="TreeGrafter"/>
</dbReference>
<dbReference type="EMBL" id="KL596708">
    <property type="protein sequence ID" value="KER28035.1"/>
    <property type="molecule type" value="Genomic_DNA"/>
</dbReference>
<dbReference type="InterPro" id="IPR028942">
    <property type="entry name" value="WHIM1_dom"/>
</dbReference>
<feature type="region of interest" description="Disordered" evidence="4">
    <location>
        <begin position="1"/>
        <end position="22"/>
    </location>
</feature>
<comment type="subcellular location">
    <subcellularLocation>
        <location evidence="1 3">Nucleus</location>
    </subcellularLocation>
</comment>
<feature type="compositionally biased region" description="Polar residues" evidence="4">
    <location>
        <begin position="1536"/>
        <end position="1552"/>
    </location>
</feature>
<feature type="compositionally biased region" description="Polar residues" evidence="4">
    <location>
        <begin position="1483"/>
        <end position="1497"/>
    </location>
</feature>
<feature type="compositionally biased region" description="Basic and acidic residues" evidence="4">
    <location>
        <begin position="2399"/>
        <end position="2416"/>
    </location>
</feature>
<dbReference type="InterPro" id="IPR047171">
    <property type="entry name" value="BAZ1A"/>
</dbReference>
<feature type="region of interest" description="Disordered" evidence="4">
    <location>
        <begin position="2242"/>
        <end position="2320"/>
    </location>
</feature>